<reference evidence="2" key="1">
    <citation type="submission" date="2020-05" db="EMBL/GenBank/DDBJ databases">
        <title>Mycena genomes resolve the evolution of fungal bioluminescence.</title>
        <authorList>
            <person name="Tsai I.J."/>
        </authorList>
    </citation>
    <scope>NUCLEOTIDE SEQUENCE</scope>
    <source>
        <strain evidence="2">160909Yilan</strain>
    </source>
</reference>
<evidence type="ECO:0000256" key="1">
    <source>
        <dbReference type="SAM" id="MobiDB-lite"/>
    </source>
</evidence>
<evidence type="ECO:0000313" key="2">
    <source>
        <dbReference type="EMBL" id="KAF7364411.1"/>
    </source>
</evidence>
<feature type="compositionally biased region" description="Low complexity" evidence="1">
    <location>
        <begin position="66"/>
        <end position="79"/>
    </location>
</feature>
<accession>A0A8H6YTA1</accession>
<dbReference type="Proteomes" id="UP000623467">
    <property type="component" value="Unassembled WGS sequence"/>
</dbReference>
<proteinExistence type="predicted"/>
<keyword evidence="3" id="KW-1185">Reference proteome</keyword>
<feature type="region of interest" description="Disordered" evidence="1">
    <location>
        <begin position="52"/>
        <end position="80"/>
    </location>
</feature>
<organism evidence="2 3">
    <name type="scientific">Mycena sanguinolenta</name>
    <dbReference type="NCBI Taxonomy" id="230812"/>
    <lineage>
        <taxon>Eukaryota</taxon>
        <taxon>Fungi</taxon>
        <taxon>Dikarya</taxon>
        <taxon>Basidiomycota</taxon>
        <taxon>Agaricomycotina</taxon>
        <taxon>Agaricomycetes</taxon>
        <taxon>Agaricomycetidae</taxon>
        <taxon>Agaricales</taxon>
        <taxon>Marasmiineae</taxon>
        <taxon>Mycenaceae</taxon>
        <taxon>Mycena</taxon>
    </lineage>
</organism>
<dbReference type="EMBL" id="JACAZH010000007">
    <property type="protein sequence ID" value="KAF7364411.1"/>
    <property type="molecule type" value="Genomic_DNA"/>
</dbReference>
<dbReference type="AlphaFoldDB" id="A0A8H6YTA1"/>
<feature type="region of interest" description="Disordered" evidence="1">
    <location>
        <begin position="1"/>
        <end position="37"/>
    </location>
</feature>
<name>A0A8H6YTA1_9AGAR</name>
<comment type="caution">
    <text evidence="2">The sequence shown here is derived from an EMBL/GenBank/DDBJ whole genome shotgun (WGS) entry which is preliminary data.</text>
</comment>
<evidence type="ECO:0000313" key="3">
    <source>
        <dbReference type="Proteomes" id="UP000623467"/>
    </source>
</evidence>
<sequence length="210" mass="22492">MSRFGPPAKPNVVGTDLGRSPRRSRSQLSTSANAGTAASAVCPRSRYASFIPNVPKRVPTPRKRTASAASPPAAPGTAALSDLITNGNDLFARTSHTEQPVLHTVHNLVRTHIQDTERLAQLSAGAAAVVPCTFAAALHEIQAELFEVEMQLASMPARAELARASAHERDTAEAWLRRAEGEQAEEEDRARALEHALARTEAYLPNTMAS</sequence>
<gene>
    <name evidence="2" type="ORF">MSAN_01101900</name>
</gene>
<protein>
    <submittedName>
        <fullName evidence="2">Uncharacterized protein</fullName>
    </submittedName>
</protein>